<evidence type="ECO:0000313" key="3">
    <source>
        <dbReference type="Proteomes" id="UP000001555"/>
    </source>
</evidence>
<dbReference type="VEuPathDB" id="VectorBase:ISCW008239"/>
<name>B7PS28_IXOSC</name>
<dbReference type="EMBL" id="ABJB010804911">
    <property type="status" value="NOT_ANNOTATED_CDS"/>
    <property type="molecule type" value="Genomic_DNA"/>
</dbReference>
<reference evidence="1 3" key="1">
    <citation type="submission" date="2008-03" db="EMBL/GenBank/DDBJ databases">
        <title>Annotation of Ixodes scapularis.</title>
        <authorList>
            <consortium name="Ixodes scapularis Genome Project Consortium"/>
            <person name="Caler E."/>
            <person name="Hannick L.I."/>
            <person name="Bidwell S."/>
            <person name="Joardar V."/>
            <person name="Thiagarajan M."/>
            <person name="Amedeo P."/>
            <person name="Galinsky K.J."/>
            <person name="Schobel S."/>
            <person name="Inman J."/>
            <person name="Hostetler J."/>
            <person name="Miller J."/>
            <person name="Hammond M."/>
            <person name="Megy K."/>
            <person name="Lawson D."/>
            <person name="Kodira C."/>
            <person name="Sutton G."/>
            <person name="Meyer J."/>
            <person name="Hill C.A."/>
            <person name="Birren B."/>
            <person name="Nene V."/>
            <person name="Collins F."/>
            <person name="Alarcon-Chaidez F."/>
            <person name="Wikel S."/>
            <person name="Strausberg R."/>
        </authorList>
    </citation>
    <scope>NUCLEOTIDE SEQUENCE [LARGE SCALE GENOMIC DNA]</scope>
    <source>
        <strain evidence="3">Wikel</strain>
        <strain evidence="1">Wikel colony</strain>
    </source>
</reference>
<evidence type="ECO:0000313" key="1">
    <source>
        <dbReference type="EMBL" id="EEC09400.1"/>
    </source>
</evidence>
<dbReference type="VEuPathDB" id="VectorBase:ISCI008239"/>
<dbReference type="HOGENOM" id="CLU_2335945_0_0_1"/>
<dbReference type="EMBL" id="ABJB010162023">
    <property type="status" value="NOT_ANNOTATED_CDS"/>
    <property type="molecule type" value="Genomic_DNA"/>
</dbReference>
<organism>
    <name type="scientific">Ixodes scapularis</name>
    <name type="common">Black-legged tick</name>
    <name type="synonym">Deer tick</name>
    <dbReference type="NCBI Taxonomy" id="6945"/>
    <lineage>
        <taxon>Eukaryota</taxon>
        <taxon>Metazoa</taxon>
        <taxon>Ecdysozoa</taxon>
        <taxon>Arthropoda</taxon>
        <taxon>Chelicerata</taxon>
        <taxon>Arachnida</taxon>
        <taxon>Acari</taxon>
        <taxon>Parasitiformes</taxon>
        <taxon>Ixodida</taxon>
        <taxon>Ixodoidea</taxon>
        <taxon>Ixodidae</taxon>
        <taxon>Ixodinae</taxon>
        <taxon>Ixodes</taxon>
    </lineage>
</organism>
<keyword evidence="3" id="KW-1185">Reference proteome</keyword>
<dbReference type="PaxDb" id="6945-B7PS28"/>
<proteinExistence type="predicted"/>
<dbReference type="EnsemblMetazoa" id="ISCW008239-RA">
    <property type="protein sequence ID" value="ISCW008239-PA"/>
    <property type="gene ID" value="ISCW008239"/>
</dbReference>
<accession>B7PS28</accession>
<protein>
    <submittedName>
        <fullName evidence="1 2">Uncharacterized protein</fullName>
    </submittedName>
</protein>
<dbReference type="Proteomes" id="UP000001555">
    <property type="component" value="Unassembled WGS sequence"/>
</dbReference>
<reference evidence="2" key="2">
    <citation type="submission" date="2020-05" db="UniProtKB">
        <authorList>
            <consortium name="EnsemblMetazoa"/>
        </authorList>
    </citation>
    <scope>IDENTIFICATION</scope>
    <source>
        <strain evidence="2">wikel</strain>
    </source>
</reference>
<evidence type="ECO:0000313" key="2">
    <source>
        <dbReference type="EnsemblMetazoa" id="ISCW008239-PA"/>
    </source>
</evidence>
<sequence>MKTWEARNTPSLTYTLLLPPKVVLVSLDLETLHGSCHWISNGTLEYCRPTYTAQAKAGQIVRNCCVTIQVGLMSSLAEQEPHLNAAISHNLLRLDLTH</sequence>
<gene>
    <name evidence="1" type="ORF">IscW_ISCW008239</name>
</gene>
<dbReference type="EMBL" id="DS776301">
    <property type="protein sequence ID" value="EEC09400.1"/>
    <property type="molecule type" value="Genomic_DNA"/>
</dbReference>
<dbReference type="AlphaFoldDB" id="B7PS28"/>
<dbReference type="InParanoid" id="B7PS28"/>